<dbReference type="SMART" id="SM00421">
    <property type="entry name" value="HTH_LUXR"/>
    <property type="match status" value="1"/>
</dbReference>
<dbReference type="InterPro" id="IPR001789">
    <property type="entry name" value="Sig_transdc_resp-reg_receiver"/>
</dbReference>
<evidence type="ECO:0000259" key="6">
    <source>
        <dbReference type="PROSITE" id="PS50043"/>
    </source>
</evidence>
<dbReference type="InterPro" id="IPR016032">
    <property type="entry name" value="Sig_transdc_resp-reg_C-effctor"/>
</dbReference>
<feature type="domain" description="HTH luxR-type" evidence="6">
    <location>
        <begin position="145"/>
        <end position="210"/>
    </location>
</feature>
<reference evidence="9" key="1">
    <citation type="submission" date="2016-10" db="EMBL/GenBank/DDBJ databases">
        <authorList>
            <person name="Varghese N."/>
            <person name="Submissions S."/>
        </authorList>
    </citation>
    <scope>NUCLEOTIDE SEQUENCE [LARGE SCALE GENOMIC DNA]</scope>
    <source>
        <strain evidence="9">DSM 44142</strain>
    </source>
</reference>
<dbReference type="EMBL" id="FNLF01000002">
    <property type="protein sequence ID" value="SDR24542.1"/>
    <property type="molecule type" value="Genomic_DNA"/>
</dbReference>
<organism evidence="8 9">
    <name type="scientific">Tsukamurella pulmonis</name>
    <dbReference type="NCBI Taxonomy" id="47312"/>
    <lineage>
        <taxon>Bacteria</taxon>
        <taxon>Bacillati</taxon>
        <taxon>Actinomycetota</taxon>
        <taxon>Actinomycetes</taxon>
        <taxon>Mycobacteriales</taxon>
        <taxon>Tsukamurellaceae</taxon>
        <taxon>Tsukamurella</taxon>
    </lineage>
</organism>
<dbReference type="InterPro" id="IPR058245">
    <property type="entry name" value="NreC/VraR/RcsB-like_REC"/>
</dbReference>
<dbReference type="InterPro" id="IPR039420">
    <property type="entry name" value="WalR-like"/>
</dbReference>
<feature type="domain" description="Response regulatory" evidence="7">
    <location>
        <begin position="3"/>
        <end position="119"/>
    </location>
</feature>
<keyword evidence="1 5" id="KW-0597">Phosphoprotein</keyword>
<dbReference type="InterPro" id="IPR000792">
    <property type="entry name" value="Tscrpt_reg_LuxR_C"/>
</dbReference>
<dbReference type="PRINTS" id="PR00038">
    <property type="entry name" value="HTHLUXR"/>
</dbReference>
<dbReference type="Proteomes" id="UP000183053">
    <property type="component" value="Unassembled WGS sequence"/>
</dbReference>
<keyword evidence="3 8" id="KW-0238">DNA-binding</keyword>
<dbReference type="AlphaFoldDB" id="A0A1H1HGQ7"/>
<dbReference type="InterPro" id="IPR011006">
    <property type="entry name" value="CheY-like_superfamily"/>
</dbReference>
<dbReference type="SMART" id="SM00448">
    <property type="entry name" value="REC"/>
    <property type="match status" value="1"/>
</dbReference>
<keyword evidence="2" id="KW-0805">Transcription regulation</keyword>
<evidence type="ECO:0000256" key="5">
    <source>
        <dbReference type="PROSITE-ProRule" id="PRU00169"/>
    </source>
</evidence>
<gene>
    <name evidence="8" type="ORF">SAMN04489765_4173</name>
</gene>
<dbReference type="Gene3D" id="3.40.50.2300">
    <property type="match status" value="1"/>
</dbReference>
<dbReference type="PROSITE" id="PS50043">
    <property type="entry name" value="HTH_LUXR_2"/>
    <property type="match status" value="1"/>
</dbReference>
<dbReference type="Pfam" id="PF00072">
    <property type="entry name" value="Response_reg"/>
    <property type="match status" value="1"/>
</dbReference>
<evidence type="ECO:0000259" key="7">
    <source>
        <dbReference type="PROSITE" id="PS50110"/>
    </source>
</evidence>
<dbReference type="GO" id="GO:0006355">
    <property type="term" value="P:regulation of DNA-templated transcription"/>
    <property type="evidence" value="ECO:0007669"/>
    <property type="project" value="InterPro"/>
</dbReference>
<dbReference type="Pfam" id="PF00196">
    <property type="entry name" value="GerE"/>
    <property type="match status" value="1"/>
</dbReference>
<dbReference type="SUPFAM" id="SSF46894">
    <property type="entry name" value="C-terminal effector domain of the bipartite response regulators"/>
    <property type="match status" value="1"/>
</dbReference>
<dbReference type="GO" id="GO:0003677">
    <property type="term" value="F:DNA binding"/>
    <property type="evidence" value="ECO:0007669"/>
    <property type="project" value="UniProtKB-KW"/>
</dbReference>
<feature type="modified residue" description="4-aspartylphosphate" evidence="5">
    <location>
        <position position="54"/>
    </location>
</feature>
<dbReference type="PANTHER" id="PTHR43214:SF24">
    <property type="entry name" value="TRANSCRIPTIONAL REGULATORY PROTEIN NARL-RELATED"/>
    <property type="match status" value="1"/>
</dbReference>
<dbReference type="SUPFAM" id="SSF52172">
    <property type="entry name" value="CheY-like"/>
    <property type="match status" value="1"/>
</dbReference>
<proteinExistence type="predicted"/>
<evidence type="ECO:0000313" key="9">
    <source>
        <dbReference type="Proteomes" id="UP000183053"/>
    </source>
</evidence>
<dbReference type="CDD" id="cd06170">
    <property type="entry name" value="LuxR_C_like"/>
    <property type="match status" value="1"/>
</dbReference>
<keyword evidence="9" id="KW-1185">Reference proteome</keyword>
<sequence length="212" mass="23251">MIRVAVVDDQAMFRSGLAMLIDSQPDMAHVGEAADGVEARALVREQRPHVLLMDVRMPNIDGIDATTRIMAEPDPPAIVMLTTFDHDEAVARAMEAGAAGFLLKESQPQFVLAAIRDVAAGNTVVAASAARSLFSRTERAPERTRPAEFDRLTEREQQIFLRAAEGLSNAEIAASEFLAETTVKTHISRVLTKLGLRDRVQLVVYAHRHGLR</sequence>
<protein>
    <submittedName>
        <fullName evidence="8">DNA-binding response regulator, NarL/FixJ family, contains REC and HTH domains</fullName>
    </submittedName>
</protein>
<dbReference type="GO" id="GO:0000160">
    <property type="term" value="P:phosphorelay signal transduction system"/>
    <property type="evidence" value="ECO:0007669"/>
    <property type="project" value="InterPro"/>
</dbReference>
<dbReference type="PANTHER" id="PTHR43214">
    <property type="entry name" value="TWO-COMPONENT RESPONSE REGULATOR"/>
    <property type="match status" value="1"/>
</dbReference>
<dbReference type="PROSITE" id="PS50110">
    <property type="entry name" value="RESPONSE_REGULATORY"/>
    <property type="match status" value="1"/>
</dbReference>
<evidence type="ECO:0000256" key="2">
    <source>
        <dbReference type="ARBA" id="ARBA00023015"/>
    </source>
</evidence>
<evidence type="ECO:0000256" key="1">
    <source>
        <dbReference type="ARBA" id="ARBA00022553"/>
    </source>
</evidence>
<dbReference type="STRING" id="47312.SAMN04489765_4173"/>
<dbReference type="OrthoDB" id="9808843at2"/>
<evidence type="ECO:0000313" key="8">
    <source>
        <dbReference type="EMBL" id="SDR24542.1"/>
    </source>
</evidence>
<dbReference type="CDD" id="cd17535">
    <property type="entry name" value="REC_NarL-like"/>
    <property type="match status" value="1"/>
</dbReference>
<keyword evidence="4" id="KW-0804">Transcription</keyword>
<evidence type="ECO:0000256" key="4">
    <source>
        <dbReference type="ARBA" id="ARBA00023163"/>
    </source>
</evidence>
<accession>A0A1H1HGQ7</accession>
<dbReference type="RefSeq" id="WP_068564280.1">
    <property type="nucleotide sequence ID" value="NZ_FNLF01000002.1"/>
</dbReference>
<evidence type="ECO:0000256" key="3">
    <source>
        <dbReference type="ARBA" id="ARBA00023125"/>
    </source>
</evidence>
<name>A0A1H1HGQ7_9ACTN</name>